<dbReference type="CDD" id="cd13707">
    <property type="entry name" value="PBP2_BvgS_D2"/>
    <property type="match status" value="1"/>
</dbReference>
<dbReference type="SUPFAM" id="SSF53850">
    <property type="entry name" value="Periplasmic binding protein-like II"/>
    <property type="match status" value="2"/>
</dbReference>
<dbReference type="Gene3D" id="1.10.287.130">
    <property type="match status" value="1"/>
</dbReference>
<feature type="domain" description="HPt" evidence="24">
    <location>
        <begin position="1117"/>
        <end position="1211"/>
    </location>
</feature>
<dbReference type="SMART" id="SM00448">
    <property type="entry name" value="REC"/>
    <property type="match status" value="1"/>
</dbReference>
<keyword evidence="9 19" id="KW-0732">Signal</keyword>
<dbReference type="CDD" id="cd00130">
    <property type="entry name" value="PAS"/>
    <property type="match status" value="1"/>
</dbReference>
<dbReference type="SMART" id="SM00388">
    <property type="entry name" value="HisKA"/>
    <property type="match status" value="1"/>
</dbReference>
<dbReference type="Pfam" id="PF00497">
    <property type="entry name" value="SBP_bac_3"/>
    <property type="match status" value="2"/>
</dbReference>
<evidence type="ECO:0000256" key="14">
    <source>
        <dbReference type="ARBA" id="ARBA00023012"/>
    </source>
</evidence>
<keyword evidence="26" id="KW-1185">Reference proteome</keyword>
<dbReference type="PANTHER" id="PTHR43047:SF72">
    <property type="entry name" value="OSMOSENSING HISTIDINE PROTEIN KINASE SLN1"/>
    <property type="match status" value="1"/>
</dbReference>
<keyword evidence="5" id="KW-0997">Cell inner membrane</keyword>
<dbReference type="PROSITE" id="PS50113">
    <property type="entry name" value="PAC"/>
    <property type="match status" value="1"/>
</dbReference>
<evidence type="ECO:0000256" key="5">
    <source>
        <dbReference type="ARBA" id="ARBA00022519"/>
    </source>
</evidence>
<keyword evidence="15 18" id="KW-0472">Membrane</keyword>
<evidence type="ECO:0000256" key="17">
    <source>
        <dbReference type="PROSITE-ProRule" id="PRU00169"/>
    </source>
</evidence>
<proteinExistence type="predicted"/>
<feature type="transmembrane region" description="Helical" evidence="18">
    <location>
        <begin position="540"/>
        <end position="561"/>
    </location>
</feature>
<dbReference type="PROSITE" id="PS50112">
    <property type="entry name" value="PAS"/>
    <property type="match status" value="1"/>
</dbReference>
<dbReference type="Gene3D" id="3.40.190.10">
    <property type="entry name" value="Periplasmic binding protein-like II"/>
    <property type="match status" value="4"/>
</dbReference>
<feature type="modified residue" description="Phosphohistidine" evidence="16">
    <location>
        <position position="1156"/>
    </location>
</feature>
<organism evidence="25 26">
    <name type="scientific">Phytopseudomonas flavescens</name>
    <dbReference type="NCBI Taxonomy" id="29435"/>
    <lineage>
        <taxon>Bacteria</taxon>
        <taxon>Pseudomonadati</taxon>
        <taxon>Pseudomonadota</taxon>
        <taxon>Gammaproteobacteria</taxon>
        <taxon>Pseudomonadales</taxon>
        <taxon>Pseudomonadaceae</taxon>
        <taxon>Phytopseudomonas</taxon>
    </lineage>
</organism>
<evidence type="ECO:0000256" key="19">
    <source>
        <dbReference type="SAM" id="SignalP"/>
    </source>
</evidence>
<dbReference type="Pfam" id="PF01627">
    <property type="entry name" value="Hpt"/>
    <property type="match status" value="1"/>
</dbReference>
<dbReference type="InterPro" id="IPR036641">
    <property type="entry name" value="HPT_dom_sf"/>
</dbReference>
<accession>A0A7Y9XI21</accession>
<keyword evidence="12" id="KW-0067">ATP-binding</keyword>
<dbReference type="Pfam" id="PF00072">
    <property type="entry name" value="Response_reg"/>
    <property type="match status" value="1"/>
</dbReference>
<dbReference type="Proteomes" id="UP000578688">
    <property type="component" value="Unassembled WGS sequence"/>
</dbReference>
<feature type="domain" description="PAC" evidence="23">
    <location>
        <begin position="650"/>
        <end position="707"/>
    </location>
</feature>
<dbReference type="EC" id="2.7.13.3" evidence="3"/>
<dbReference type="SUPFAM" id="SSF47226">
    <property type="entry name" value="Histidine-containing phosphotransfer domain, HPT domain"/>
    <property type="match status" value="1"/>
</dbReference>
<dbReference type="InterPro" id="IPR001789">
    <property type="entry name" value="Sig_transdc_resp-reg_receiver"/>
</dbReference>
<dbReference type="InterPro" id="IPR005467">
    <property type="entry name" value="His_kinase_dom"/>
</dbReference>
<comment type="caution">
    <text evidence="25">The sequence shown here is derived from an EMBL/GenBank/DDBJ whole genome shotgun (WGS) entry which is preliminary data.</text>
</comment>
<evidence type="ECO:0000259" key="23">
    <source>
        <dbReference type="PROSITE" id="PS50113"/>
    </source>
</evidence>
<feature type="domain" description="Histidine kinase" evidence="20">
    <location>
        <begin position="725"/>
        <end position="947"/>
    </location>
</feature>
<dbReference type="InterPro" id="IPR003661">
    <property type="entry name" value="HisK_dim/P_dom"/>
</dbReference>
<evidence type="ECO:0000256" key="12">
    <source>
        <dbReference type="ARBA" id="ARBA00022840"/>
    </source>
</evidence>
<dbReference type="InterPro" id="IPR003594">
    <property type="entry name" value="HATPase_dom"/>
</dbReference>
<gene>
    <name evidence="25" type="ORF">FHR27_000380</name>
</gene>
<evidence type="ECO:0000256" key="18">
    <source>
        <dbReference type="SAM" id="Phobius"/>
    </source>
</evidence>
<feature type="chain" id="PRO_5031219906" description="histidine kinase" evidence="19">
    <location>
        <begin position="29"/>
        <end position="1220"/>
    </location>
</feature>
<evidence type="ECO:0000256" key="13">
    <source>
        <dbReference type="ARBA" id="ARBA00022989"/>
    </source>
</evidence>
<evidence type="ECO:0000256" key="6">
    <source>
        <dbReference type="ARBA" id="ARBA00022553"/>
    </source>
</evidence>
<dbReference type="GO" id="GO:0005524">
    <property type="term" value="F:ATP binding"/>
    <property type="evidence" value="ECO:0007669"/>
    <property type="project" value="UniProtKB-KW"/>
</dbReference>
<keyword evidence="8 18" id="KW-0812">Transmembrane</keyword>
<dbReference type="InterPro" id="IPR036097">
    <property type="entry name" value="HisK_dim/P_sf"/>
</dbReference>
<dbReference type="PROSITE" id="PS50110">
    <property type="entry name" value="RESPONSE_REGULATORY"/>
    <property type="match status" value="1"/>
</dbReference>
<dbReference type="InterPro" id="IPR011006">
    <property type="entry name" value="CheY-like_superfamily"/>
</dbReference>
<dbReference type="InterPro" id="IPR049870">
    <property type="entry name" value="BvgS-like_periplasmic1"/>
</dbReference>
<reference evidence="25 26" key="1">
    <citation type="submission" date="2020-07" db="EMBL/GenBank/DDBJ databases">
        <title>Genomic analyses of the natural microbiome of Caenorhabditis elegans.</title>
        <authorList>
            <person name="Samuel B."/>
        </authorList>
    </citation>
    <scope>NUCLEOTIDE SEQUENCE [LARGE SCALE GENOMIC DNA]</scope>
    <source>
        <strain evidence="25 26">BIGb0408</strain>
    </source>
</reference>
<evidence type="ECO:0000256" key="9">
    <source>
        <dbReference type="ARBA" id="ARBA00022729"/>
    </source>
</evidence>
<feature type="domain" description="Response regulatory" evidence="21">
    <location>
        <begin position="970"/>
        <end position="1089"/>
    </location>
</feature>
<evidence type="ECO:0000259" key="20">
    <source>
        <dbReference type="PROSITE" id="PS50109"/>
    </source>
</evidence>
<dbReference type="CDD" id="cd00088">
    <property type="entry name" value="HPT"/>
    <property type="match status" value="1"/>
</dbReference>
<keyword evidence="13 18" id="KW-1133">Transmembrane helix</keyword>
<evidence type="ECO:0000256" key="15">
    <source>
        <dbReference type="ARBA" id="ARBA00023136"/>
    </source>
</evidence>
<dbReference type="SUPFAM" id="SSF47384">
    <property type="entry name" value="Homodimeric domain of signal transducing histidine kinase"/>
    <property type="match status" value="1"/>
</dbReference>
<dbReference type="InterPro" id="IPR008207">
    <property type="entry name" value="Sig_transdc_His_kin_Hpt_dom"/>
</dbReference>
<evidence type="ECO:0000256" key="8">
    <source>
        <dbReference type="ARBA" id="ARBA00022692"/>
    </source>
</evidence>
<keyword evidence="4" id="KW-1003">Cell membrane</keyword>
<dbReference type="SMART" id="SM00091">
    <property type="entry name" value="PAS"/>
    <property type="match status" value="1"/>
</dbReference>
<feature type="modified residue" description="4-aspartylphosphate" evidence="17">
    <location>
        <position position="1019"/>
    </location>
</feature>
<keyword evidence="14" id="KW-0902">Two-component regulatory system</keyword>
<dbReference type="InterPro" id="IPR000014">
    <property type="entry name" value="PAS"/>
</dbReference>
<dbReference type="InterPro" id="IPR013656">
    <property type="entry name" value="PAS_4"/>
</dbReference>
<dbReference type="GO" id="GO:0009927">
    <property type="term" value="F:histidine phosphotransfer kinase activity"/>
    <property type="evidence" value="ECO:0007669"/>
    <property type="project" value="TreeGrafter"/>
</dbReference>
<evidence type="ECO:0000256" key="2">
    <source>
        <dbReference type="ARBA" id="ARBA00004429"/>
    </source>
</evidence>
<dbReference type="Pfam" id="PF00512">
    <property type="entry name" value="HisKA"/>
    <property type="match status" value="1"/>
</dbReference>
<dbReference type="SUPFAM" id="SSF55874">
    <property type="entry name" value="ATPase domain of HSP90 chaperone/DNA topoisomerase II/histidine kinase"/>
    <property type="match status" value="1"/>
</dbReference>
<dbReference type="EMBL" id="JACBYV010000001">
    <property type="protein sequence ID" value="NYH71770.1"/>
    <property type="molecule type" value="Genomic_DNA"/>
</dbReference>
<dbReference type="PANTHER" id="PTHR43047">
    <property type="entry name" value="TWO-COMPONENT HISTIDINE PROTEIN KINASE"/>
    <property type="match status" value="1"/>
</dbReference>
<dbReference type="SUPFAM" id="SSF52172">
    <property type="entry name" value="CheY-like"/>
    <property type="match status" value="1"/>
</dbReference>
<evidence type="ECO:0000259" key="24">
    <source>
        <dbReference type="PROSITE" id="PS50894"/>
    </source>
</evidence>
<comment type="catalytic activity">
    <reaction evidence="1">
        <text>ATP + protein L-histidine = ADP + protein N-phospho-L-histidine.</text>
        <dbReference type="EC" id="2.7.13.3"/>
    </reaction>
</comment>
<evidence type="ECO:0000259" key="22">
    <source>
        <dbReference type="PROSITE" id="PS50112"/>
    </source>
</evidence>
<protein>
    <recommendedName>
        <fullName evidence="3">histidine kinase</fullName>
        <ecNumber evidence="3">2.7.13.3</ecNumber>
    </recommendedName>
</protein>
<keyword evidence="7 25" id="KW-0808">Transferase</keyword>
<keyword evidence="10" id="KW-0547">Nucleotide-binding</keyword>
<dbReference type="CDD" id="cd13705">
    <property type="entry name" value="PBP2_BvgS_D1"/>
    <property type="match status" value="1"/>
</dbReference>
<dbReference type="PROSITE" id="PS50894">
    <property type="entry name" value="HPT"/>
    <property type="match status" value="1"/>
</dbReference>
<evidence type="ECO:0000256" key="10">
    <source>
        <dbReference type="ARBA" id="ARBA00022741"/>
    </source>
</evidence>
<dbReference type="CDD" id="cd17546">
    <property type="entry name" value="REC_hyHK_CKI1_RcsC-like"/>
    <property type="match status" value="1"/>
</dbReference>
<dbReference type="PRINTS" id="PR00344">
    <property type="entry name" value="BCTRLSENSOR"/>
</dbReference>
<dbReference type="CDD" id="cd00082">
    <property type="entry name" value="HisKA"/>
    <property type="match status" value="1"/>
</dbReference>
<dbReference type="Pfam" id="PF02518">
    <property type="entry name" value="HATPase_c"/>
    <property type="match status" value="1"/>
</dbReference>
<dbReference type="FunFam" id="3.30.565.10:FF:000010">
    <property type="entry name" value="Sensor histidine kinase RcsC"/>
    <property type="match status" value="1"/>
</dbReference>
<dbReference type="CDD" id="cd16922">
    <property type="entry name" value="HATPase_EvgS-ArcB-TorS-like"/>
    <property type="match status" value="1"/>
</dbReference>
<evidence type="ECO:0000256" key="11">
    <source>
        <dbReference type="ARBA" id="ARBA00022777"/>
    </source>
</evidence>
<dbReference type="InterPro" id="IPR049871">
    <property type="entry name" value="BvgS-like_periplasmic2"/>
</dbReference>
<evidence type="ECO:0000313" key="26">
    <source>
        <dbReference type="Proteomes" id="UP000578688"/>
    </source>
</evidence>
<dbReference type="InterPro" id="IPR036890">
    <property type="entry name" value="HATPase_C_sf"/>
</dbReference>
<evidence type="ECO:0000256" key="3">
    <source>
        <dbReference type="ARBA" id="ARBA00012438"/>
    </source>
</evidence>
<name>A0A7Y9XI21_9GAMM</name>
<dbReference type="PROSITE" id="PS50109">
    <property type="entry name" value="HIS_KIN"/>
    <property type="match status" value="1"/>
</dbReference>
<dbReference type="SMART" id="SM00073">
    <property type="entry name" value="HPT"/>
    <property type="match status" value="1"/>
</dbReference>
<feature type="domain" description="PAS" evidence="22">
    <location>
        <begin position="579"/>
        <end position="626"/>
    </location>
</feature>
<dbReference type="AlphaFoldDB" id="A0A7Y9XI21"/>
<sequence length="1220" mass="133755">MTSGASCTWLGRALCGLCLWVAGAVALAAEVQPETLQLLGRSQAEVQDIQLDEADWRWLRLRHELRLGVSAPDYPPFDISDSGRDYEGLTADYADLIAQLLDTRISVRRYPNRTAALEALSAGEIDLLGSSNQFEVETAGVALSVAYCDDQSVLISRIGESHTAQTLAGRKLAVGYDYLPLSRIEARYPGAIVERYAAEEQAMAAVAFGQADAMFSNANVAQYLIQQNYSNSVRIAQLGQPEAIGYGFALRPDDLVLRRIVDTALAAIPLDQRQSIQKRWSGGQSLNTGGLRLSAAEQRWLARNPVVRVAVDSGLAPLSYVDIDGHYRGSTADLLALIELRSGLKFDIQRKVGIGELLRAVRDGKADMLADSTPDAEREEYLRFSRPYLVNPFVLVTRKQAQALDGLASLNGRKLAIPRGHTLLGELRRNYPQIELLQTGSALEGFTLVRDGVADATVHALSSANYYIRRMYDEQLRVAAAIDLKPSQAAFAVRRSETELQGILDKVLLDIPPDELNALNNRWRTNAVVSTQSWRDYRDLIYQIVAVAVLLLLVSLVWNFYLRRQIKQRLLAKQHLADQLRFMEVLINGTPHPIYVRDRAGRMLICNDSYLQAFAVEREAVIGKTLADSLPAGLDTDKGDTYLDDYRWVMDNGLALIQDRELRIGTRMLTIYHWLLPYQDSHGDVQGIIGGWLDISERQAMLEELQSARERADEANRIKSTFLATMSHEIRTPMSAVLGMLELALKHAEQGQLDRQAIEVAYESAKDMLALIGDILDIARIESGRLGLAPERANLRVLVESVARVFDGVARQKNIGLLLDIDASVSREVLIDPLRFKQVLSNLISNAIKFTDAGQVSVHIHGQAVGEERIAVQLLVEDTGIGISSVDQARLFQPFAQARQNGLSSRHGAGLGLVICRSLCEMMGGRLTLSSTPGQGTRVEVELNLATLEPAALDTQPVREEVPTARSHLRVLVVDDHAANRLLLCQQLAFYGHEVSEASDGASGLAAWSGGHFDLLISDCNMPVMSGYALARAIRSEEQAQGLPPCSILGYTANAQPDERQRCLDSGMNDCLFKPISLVALGERLASIRAIDRAAEAEQGFAEAFDPSALDTLTGGDPALARRLLDELWSSTTEDLRTLQELAATEDRDALAELAHRIKGAARIVSARPLVQRCEALENACRLEPAEAPLQPAIQALAAEMQALCGALERQGARGSGGTL</sequence>
<comment type="subcellular location">
    <subcellularLocation>
        <location evidence="2">Cell inner membrane</location>
        <topology evidence="2">Multi-pass membrane protein</topology>
    </subcellularLocation>
</comment>
<dbReference type="GO" id="GO:0000155">
    <property type="term" value="F:phosphorelay sensor kinase activity"/>
    <property type="evidence" value="ECO:0007669"/>
    <property type="project" value="InterPro"/>
</dbReference>
<dbReference type="Gene3D" id="3.30.565.10">
    <property type="entry name" value="Histidine kinase-like ATPase, C-terminal domain"/>
    <property type="match status" value="1"/>
</dbReference>
<keyword evidence="11 25" id="KW-0418">Kinase</keyword>
<evidence type="ECO:0000256" key="16">
    <source>
        <dbReference type="PROSITE-ProRule" id="PRU00110"/>
    </source>
</evidence>
<feature type="signal peptide" evidence="19">
    <location>
        <begin position="1"/>
        <end position="28"/>
    </location>
</feature>
<dbReference type="Pfam" id="PF08448">
    <property type="entry name" value="PAS_4"/>
    <property type="match status" value="1"/>
</dbReference>
<dbReference type="GO" id="GO:0005886">
    <property type="term" value="C:plasma membrane"/>
    <property type="evidence" value="ECO:0007669"/>
    <property type="project" value="UniProtKB-SubCell"/>
</dbReference>
<keyword evidence="6 17" id="KW-0597">Phosphoprotein</keyword>
<dbReference type="Gene3D" id="3.40.50.2300">
    <property type="match status" value="1"/>
</dbReference>
<dbReference type="InterPro" id="IPR001638">
    <property type="entry name" value="Solute-binding_3/MltF_N"/>
</dbReference>
<dbReference type="RefSeq" id="WP_179537626.1">
    <property type="nucleotide sequence ID" value="NZ_JACBYV010000001.1"/>
</dbReference>
<dbReference type="Gene3D" id="1.20.120.160">
    <property type="entry name" value="HPT domain"/>
    <property type="match status" value="1"/>
</dbReference>
<evidence type="ECO:0000256" key="1">
    <source>
        <dbReference type="ARBA" id="ARBA00000085"/>
    </source>
</evidence>
<dbReference type="SUPFAM" id="SSF55785">
    <property type="entry name" value="PYP-like sensor domain (PAS domain)"/>
    <property type="match status" value="1"/>
</dbReference>
<evidence type="ECO:0000256" key="4">
    <source>
        <dbReference type="ARBA" id="ARBA00022475"/>
    </source>
</evidence>
<dbReference type="SMART" id="SM00387">
    <property type="entry name" value="HATPase_c"/>
    <property type="match status" value="1"/>
</dbReference>
<evidence type="ECO:0000313" key="25">
    <source>
        <dbReference type="EMBL" id="NYH71770.1"/>
    </source>
</evidence>
<evidence type="ECO:0000259" key="21">
    <source>
        <dbReference type="PROSITE" id="PS50110"/>
    </source>
</evidence>
<dbReference type="Gene3D" id="3.30.450.20">
    <property type="entry name" value="PAS domain"/>
    <property type="match status" value="1"/>
</dbReference>
<dbReference type="InterPro" id="IPR004358">
    <property type="entry name" value="Sig_transdc_His_kin-like_C"/>
</dbReference>
<dbReference type="SMART" id="SM00062">
    <property type="entry name" value="PBPb"/>
    <property type="match status" value="2"/>
</dbReference>
<dbReference type="InterPro" id="IPR035965">
    <property type="entry name" value="PAS-like_dom_sf"/>
</dbReference>
<evidence type="ECO:0000256" key="7">
    <source>
        <dbReference type="ARBA" id="ARBA00022679"/>
    </source>
</evidence>
<dbReference type="InterPro" id="IPR000700">
    <property type="entry name" value="PAS-assoc_C"/>
</dbReference>